<keyword evidence="1" id="KW-0378">Hydrolase</keyword>
<dbReference type="PANTHER" id="PTHR41814">
    <property type="entry name" value="EXPRESSED PROTEIN"/>
    <property type="match status" value="1"/>
</dbReference>
<dbReference type="InterPro" id="IPR012341">
    <property type="entry name" value="6hp_glycosidase-like_sf"/>
</dbReference>
<accession>A0A316VXY8</accession>
<evidence type="ECO:0000313" key="3">
    <source>
        <dbReference type="EMBL" id="PWN42184.1"/>
    </source>
</evidence>
<keyword evidence="2" id="KW-0732">Signal</keyword>
<keyword evidence="4" id="KW-1185">Reference proteome</keyword>
<protein>
    <recommendedName>
        <fullName evidence="5">Six-hairpin glycosidase</fullName>
    </recommendedName>
</protein>
<proteinExistence type="predicted"/>
<organism evidence="3 4">
    <name type="scientific">Ceraceosorus guamensis</name>
    <dbReference type="NCBI Taxonomy" id="1522189"/>
    <lineage>
        <taxon>Eukaryota</taxon>
        <taxon>Fungi</taxon>
        <taxon>Dikarya</taxon>
        <taxon>Basidiomycota</taxon>
        <taxon>Ustilaginomycotina</taxon>
        <taxon>Exobasidiomycetes</taxon>
        <taxon>Ceraceosorales</taxon>
        <taxon>Ceraceosoraceae</taxon>
        <taxon>Ceraceosorus</taxon>
    </lineage>
</organism>
<gene>
    <name evidence="3" type="ORF">IE81DRAFT_323672</name>
</gene>
<dbReference type="Gene3D" id="1.50.10.10">
    <property type="match status" value="1"/>
</dbReference>
<evidence type="ECO:0000256" key="1">
    <source>
        <dbReference type="ARBA" id="ARBA00022801"/>
    </source>
</evidence>
<feature type="chain" id="PRO_5016237205" description="Six-hairpin glycosidase" evidence="2">
    <location>
        <begin position="21"/>
        <end position="420"/>
    </location>
</feature>
<dbReference type="OrthoDB" id="4138492at2759"/>
<dbReference type="STRING" id="1522189.A0A316VXY8"/>
<dbReference type="Proteomes" id="UP000245783">
    <property type="component" value="Unassembled WGS sequence"/>
</dbReference>
<dbReference type="InterPro" id="IPR008928">
    <property type="entry name" value="6-hairpin_glycosidase_sf"/>
</dbReference>
<dbReference type="GO" id="GO:0016787">
    <property type="term" value="F:hydrolase activity"/>
    <property type="evidence" value="ECO:0007669"/>
    <property type="project" value="UniProtKB-KW"/>
</dbReference>
<name>A0A316VXY8_9BASI</name>
<evidence type="ECO:0000313" key="4">
    <source>
        <dbReference type="Proteomes" id="UP000245783"/>
    </source>
</evidence>
<dbReference type="RefSeq" id="XP_025369344.1">
    <property type="nucleotide sequence ID" value="XM_025514018.1"/>
</dbReference>
<dbReference type="AlphaFoldDB" id="A0A316VXY8"/>
<dbReference type="PANTHER" id="PTHR41814:SF1">
    <property type="entry name" value="CELLULASE"/>
    <property type="match status" value="1"/>
</dbReference>
<dbReference type="EMBL" id="KZ819382">
    <property type="protein sequence ID" value="PWN42184.1"/>
    <property type="molecule type" value="Genomic_DNA"/>
</dbReference>
<evidence type="ECO:0008006" key="5">
    <source>
        <dbReference type="Google" id="ProtNLM"/>
    </source>
</evidence>
<dbReference type="GeneID" id="37035888"/>
<reference evidence="3 4" key="1">
    <citation type="journal article" date="2018" name="Mol. Biol. Evol.">
        <title>Broad Genomic Sampling Reveals a Smut Pathogenic Ancestry of the Fungal Clade Ustilaginomycotina.</title>
        <authorList>
            <person name="Kijpornyongpan T."/>
            <person name="Mondo S.J."/>
            <person name="Barry K."/>
            <person name="Sandor L."/>
            <person name="Lee J."/>
            <person name="Lipzen A."/>
            <person name="Pangilinan J."/>
            <person name="LaButti K."/>
            <person name="Hainaut M."/>
            <person name="Henrissat B."/>
            <person name="Grigoriev I.V."/>
            <person name="Spatafora J.W."/>
            <person name="Aime M.C."/>
        </authorList>
    </citation>
    <scope>NUCLEOTIDE SEQUENCE [LARGE SCALE GENOMIC DNA]</scope>
    <source>
        <strain evidence="3 4">MCA 4658</strain>
    </source>
</reference>
<dbReference type="InParanoid" id="A0A316VXY8"/>
<dbReference type="SUPFAM" id="SSF48208">
    <property type="entry name" value="Six-hairpin glycosidases"/>
    <property type="match status" value="1"/>
</dbReference>
<feature type="signal peptide" evidence="2">
    <location>
        <begin position="1"/>
        <end position="20"/>
    </location>
</feature>
<dbReference type="Pfam" id="PF07470">
    <property type="entry name" value="Glyco_hydro_88"/>
    <property type="match status" value="1"/>
</dbReference>
<sequence>MVRRISTSLLLLSAATASMAAPFATQSEAILALRAGRTRPSTNDSDINPGWDYRATLDLAMNRSTHSWEFGTCMQAILEVYNPELSVYSPKAFPNGRIPKVDASKIQALTYLRPHIQLDNDTLVEGDGAAGDPASLGVGAIMIGQTVREYSAAATRQANHLLNVVPRYYNGAISQREAIAELWADQLSMTHPFLAYQAVATNNLTLLRYVALDIERQHQILVGNMTERGVGLWTHIVGPQSQTLGIWSTGNGWVALGIARVLATMKHWNKSRYITLSEQQRLRKIVYSLLGGLETAEVDTNGLYRNYLIGGADGFDIVEPPWFGEVSGTAALASAAYRLAVLDSDVNPRSRTQKLIGLADRARSALSDAIDSQTAIAAPAIDPLDWHSRVPYITGSPEGQSFVSNLGAAYRDCVLAKLCK</sequence>
<evidence type="ECO:0000256" key="2">
    <source>
        <dbReference type="SAM" id="SignalP"/>
    </source>
</evidence>
<dbReference type="GO" id="GO:0005975">
    <property type="term" value="P:carbohydrate metabolic process"/>
    <property type="evidence" value="ECO:0007669"/>
    <property type="project" value="InterPro"/>
</dbReference>
<dbReference type="InterPro" id="IPR010905">
    <property type="entry name" value="Glyco_hydro_88"/>
</dbReference>